<evidence type="ECO:0000313" key="1">
    <source>
        <dbReference type="EMBL" id="WED65384.1"/>
    </source>
</evidence>
<dbReference type="InterPro" id="IPR008884">
    <property type="entry name" value="TylF_MeTrfase"/>
</dbReference>
<dbReference type="PANTHER" id="PTHR40036:SF1">
    <property type="entry name" value="MACROCIN O-METHYLTRANSFERASE"/>
    <property type="match status" value="1"/>
</dbReference>
<dbReference type="Gene3D" id="3.40.50.150">
    <property type="entry name" value="Vaccinia Virus protein VP39"/>
    <property type="match status" value="1"/>
</dbReference>
<dbReference type="KEGG" id="slom:PXH66_00790"/>
<accession>A0AAE9ZY81</accession>
<proteinExistence type="predicted"/>
<dbReference type="EMBL" id="CP119075">
    <property type="protein sequence ID" value="WED65384.1"/>
    <property type="molecule type" value="Genomic_DNA"/>
</dbReference>
<dbReference type="Proteomes" id="UP001218638">
    <property type="component" value="Chromosome"/>
</dbReference>
<sequence length="356" mass="39369">MPFFTQFTNRVLARFGLRLDRLPPPHGAATTLSTSRVTIAGLSLSIQRARELFPERTVVVFTDEKKDAHRVPFSTIWKTNGGLISGDPERDLTAYDVASTAFVFGFDSDEKISTYLAWVTQRGGKYFCAGDASNARWWHIRDTARKVLQAEEADCRRHGHSHFALDQLTNLTQAIDITRAIPGDYVEIGVFKGTSARLAYHYMGASNLARHCTFMDTWAGFDYVESKESADAHWQGTHEASMEQVATRLEATPLPANAPVSFTLVRSNIMQDNLPATITSIALCNIDVDIYDAIATALHKTWPLIATGGICIVQDPGRTPLLGGARLALDEFLRDPKATDCVPVYLESGQTFLLKV</sequence>
<gene>
    <name evidence="1" type="ORF">PXH66_00790</name>
</gene>
<keyword evidence="2" id="KW-1185">Reference proteome</keyword>
<name>A0AAE9ZY81_9BACT</name>
<evidence type="ECO:0000313" key="2">
    <source>
        <dbReference type="Proteomes" id="UP001218638"/>
    </source>
</evidence>
<reference evidence="1" key="1">
    <citation type="submission" date="2023-03" db="EMBL/GenBank/DDBJ databases">
        <title>Lomoglobus Profundus gen. nov., sp. nov., a novel member of the phylum Verrucomicrobia, isolated from deep-marine sediment of South China Sea.</title>
        <authorList>
            <person name="Ahmad T."/>
            <person name="Ishaq S.E."/>
            <person name="Wang F."/>
        </authorList>
    </citation>
    <scope>NUCLEOTIDE SEQUENCE</scope>
    <source>
        <strain evidence="1">LMO-M01</strain>
    </source>
</reference>
<dbReference type="RefSeq" id="WP_330929331.1">
    <property type="nucleotide sequence ID" value="NZ_CP119075.1"/>
</dbReference>
<protein>
    <submittedName>
        <fullName evidence="1">Macrocin O-methyltransferase</fullName>
    </submittedName>
</protein>
<dbReference type="Pfam" id="PF05711">
    <property type="entry name" value="TylF"/>
    <property type="match status" value="1"/>
</dbReference>
<dbReference type="PANTHER" id="PTHR40036">
    <property type="entry name" value="MACROCIN O-METHYLTRANSFERASE"/>
    <property type="match status" value="1"/>
</dbReference>
<dbReference type="AlphaFoldDB" id="A0AAE9ZY81"/>
<dbReference type="InterPro" id="IPR029063">
    <property type="entry name" value="SAM-dependent_MTases_sf"/>
</dbReference>
<organism evidence="1 2">
    <name type="scientific">Synoicihabitans lomoniglobus</name>
    <dbReference type="NCBI Taxonomy" id="2909285"/>
    <lineage>
        <taxon>Bacteria</taxon>
        <taxon>Pseudomonadati</taxon>
        <taxon>Verrucomicrobiota</taxon>
        <taxon>Opitutia</taxon>
        <taxon>Opitutales</taxon>
        <taxon>Opitutaceae</taxon>
        <taxon>Synoicihabitans</taxon>
    </lineage>
</organism>